<keyword evidence="2" id="KW-1133">Transmembrane helix</keyword>
<accession>A0A7U3WAN8</accession>
<dbReference type="OrthoDB" id="136681at2157"/>
<evidence type="ECO:0000256" key="2">
    <source>
        <dbReference type="SAM" id="Phobius"/>
    </source>
</evidence>
<reference evidence="4 5" key="1">
    <citation type="submission" date="2020-12" db="EMBL/GenBank/DDBJ databases">
        <title>Halosimplex halophilum sp. nov. and Halosimplex salinum sp. nov., two new members of the genus Halosimplex.</title>
        <authorList>
            <person name="Cui H.L."/>
        </authorList>
    </citation>
    <scope>NUCLEOTIDE SEQUENCE [LARGE SCALE GENOMIC DNA]</scope>
    <source>
        <strain evidence="4 5">YGH94</strain>
    </source>
</reference>
<evidence type="ECO:0000256" key="1">
    <source>
        <dbReference type="SAM" id="MobiDB-lite"/>
    </source>
</evidence>
<dbReference type="InterPro" id="IPR011047">
    <property type="entry name" value="Quinoprotein_ADH-like_sf"/>
</dbReference>
<organism evidence="4 5">
    <name type="scientific">Halosimplex litoreum</name>
    <dbReference type="NCBI Taxonomy" id="1198301"/>
    <lineage>
        <taxon>Archaea</taxon>
        <taxon>Methanobacteriati</taxon>
        <taxon>Methanobacteriota</taxon>
        <taxon>Stenosarchaea group</taxon>
        <taxon>Halobacteria</taxon>
        <taxon>Halobacteriales</taxon>
        <taxon>Haloarculaceae</taxon>
        <taxon>Halosimplex</taxon>
    </lineage>
</organism>
<dbReference type="EMBL" id="CP065856">
    <property type="protein sequence ID" value="QPV64683.1"/>
    <property type="molecule type" value="Genomic_DNA"/>
</dbReference>
<feature type="transmembrane region" description="Helical" evidence="2">
    <location>
        <begin position="569"/>
        <end position="590"/>
    </location>
</feature>
<dbReference type="InterPro" id="IPR002372">
    <property type="entry name" value="PQQ_rpt_dom"/>
</dbReference>
<keyword evidence="2" id="KW-0472">Membrane</keyword>
<dbReference type="Pfam" id="PF13360">
    <property type="entry name" value="PQQ_2"/>
    <property type="match status" value="2"/>
</dbReference>
<feature type="region of interest" description="Disordered" evidence="1">
    <location>
        <begin position="516"/>
        <end position="563"/>
    </location>
</feature>
<dbReference type="Gene3D" id="2.130.10.10">
    <property type="entry name" value="YVTN repeat-like/Quinoprotein amine dehydrogenase"/>
    <property type="match status" value="1"/>
</dbReference>
<dbReference type="SMART" id="SM00564">
    <property type="entry name" value="PQQ"/>
    <property type="match status" value="5"/>
</dbReference>
<dbReference type="KEGG" id="hlt:I7X12_08790"/>
<sequence length="596" mass="62266">MSDDAPSVGTVALVAVAVLLVAAPLAGVAAAGLAGGDDGGAVGDDGDAASDGVAAAAALQPASETVVHRGENATIVRSGVFSIVDATDRAYSEMDGEPVVANGQVYGVFTGNKLAGDEGEQRFFSALYALDAETLDAEWRVEFETAGLHGRPVVADGTAYVVMYEQNNGTGPDTYYLHAFDADSGDRLWKHELGSIPYEERGKASGTHGRYHPIYVVDGRVHTLTVDAGLQTLVALDPASGDVAWRQDGIAAGVGTDGERIYAGYREGRDEFDAGAVLALDPATGETVWTRPNGDLYGQQRVSLVENGRVYATRPAPLDSDAVANVHAIDAATGEVAWTETASGNSRIAITAVYPASETVVGETWSPIDETDEPKVQGFDDATGDTRWAVSDRRLGPTWTVYAGERNLYVYSAGGFSAYPGDTLHGPDTDGFFPQAAWSQAYGDFDDVREIAESDGSLYELRTTTTRVAVSAFDASEGDRRYEFDVEGLRPYMTVANDTVYLETAGLIRAYEAVDPGTVPTDASPSQSTGDGDPAGDTDARERVDSGTAAGDSSTAPALPGPLAGRGPLGAPLAVFAGLGLGLATSGLLVGRRYRF</sequence>
<protein>
    <submittedName>
        <fullName evidence="4">PQQ-binding-like beta-propeller repeat protein</fullName>
    </submittedName>
</protein>
<keyword evidence="2" id="KW-0812">Transmembrane</keyword>
<feature type="domain" description="Pyrrolo-quinoline quinone repeat" evidence="3">
    <location>
        <begin position="124"/>
        <end position="192"/>
    </location>
</feature>
<gene>
    <name evidence="4" type="ORF">I7X12_08790</name>
</gene>
<dbReference type="InterPro" id="IPR018391">
    <property type="entry name" value="PQQ_b-propeller_rpt"/>
</dbReference>
<proteinExistence type="predicted"/>
<dbReference type="AlphaFoldDB" id="A0A7U3WAN8"/>
<dbReference type="SUPFAM" id="SSF50998">
    <property type="entry name" value="Quinoprotein alcohol dehydrogenase-like"/>
    <property type="match status" value="1"/>
</dbReference>
<dbReference type="InterPro" id="IPR015943">
    <property type="entry name" value="WD40/YVTN_repeat-like_dom_sf"/>
</dbReference>
<feature type="domain" description="Pyrrolo-quinoline quinone repeat" evidence="3">
    <location>
        <begin position="275"/>
        <end position="395"/>
    </location>
</feature>
<evidence type="ECO:0000259" key="3">
    <source>
        <dbReference type="Pfam" id="PF13360"/>
    </source>
</evidence>
<keyword evidence="5" id="KW-1185">Reference proteome</keyword>
<dbReference type="RefSeq" id="WP_198063447.1">
    <property type="nucleotide sequence ID" value="NZ_CP065856.1"/>
</dbReference>
<dbReference type="GeneID" id="60588585"/>
<name>A0A7U3WAN8_9EURY</name>
<evidence type="ECO:0000313" key="5">
    <source>
        <dbReference type="Proteomes" id="UP000595001"/>
    </source>
</evidence>
<dbReference type="PANTHER" id="PTHR34512:SF30">
    <property type="entry name" value="OUTER MEMBRANE PROTEIN ASSEMBLY FACTOR BAMB"/>
    <property type="match status" value="1"/>
</dbReference>
<dbReference type="Proteomes" id="UP000595001">
    <property type="component" value="Chromosome"/>
</dbReference>
<evidence type="ECO:0000313" key="4">
    <source>
        <dbReference type="EMBL" id="QPV64683.1"/>
    </source>
</evidence>
<dbReference type="PANTHER" id="PTHR34512">
    <property type="entry name" value="CELL SURFACE PROTEIN"/>
    <property type="match status" value="1"/>
</dbReference>